<sequence>MPETPLLAVRCPIDVLNQIESEKNLTGRSKTDVVIDRLRNSIPSLAVTDRHKLPAIAAIYQVFTSDNNLLYIGITDNLKQDWESHPLYGQFLESDVNSRITWYNSDLPVIDPNLVKKYNSVSDTVNTDRDSHSENMVSSDQIEYAIANSEIIKGIQSRLETMEQLLRLQREASIASPIPPTGEPSPFPLPPSPPGTDAIASIDGTVETVEPISTIETVASAIEKTQSEIARLLGVHSSTVTRWKQNKAIPSEYSDKCRFNHDKTKILWIYERL</sequence>
<name>A8YBH1_MICA7</name>
<dbReference type="SMR" id="A8YBH1"/>
<dbReference type="InterPro" id="IPR010982">
    <property type="entry name" value="Lambda_DNA-bd_dom_sf"/>
</dbReference>
<dbReference type="CDD" id="cd00093">
    <property type="entry name" value="HTH_XRE"/>
    <property type="match status" value="1"/>
</dbReference>
<protein>
    <submittedName>
        <fullName evidence="1">Similarity. Hypothetical start</fullName>
    </submittedName>
</protein>
<dbReference type="CDD" id="cd00719">
    <property type="entry name" value="GIY-YIG_SF"/>
    <property type="match status" value="1"/>
</dbReference>
<dbReference type="Gene3D" id="1.10.260.40">
    <property type="entry name" value="lambda repressor-like DNA-binding domains"/>
    <property type="match status" value="1"/>
</dbReference>
<organism evidence="1">
    <name type="scientific">Microcystis aeruginosa (strain PCC 7806)</name>
    <dbReference type="NCBI Taxonomy" id="267872"/>
    <lineage>
        <taxon>Bacteria</taxon>
        <taxon>Bacillati</taxon>
        <taxon>Cyanobacteriota</taxon>
        <taxon>Cyanophyceae</taxon>
        <taxon>Oscillatoriophycideae</taxon>
        <taxon>Chroococcales</taxon>
        <taxon>Microcystaceae</taxon>
        <taxon>Microcystis</taxon>
    </lineage>
</organism>
<dbReference type="AlphaFoldDB" id="A8YBH1"/>
<dbReference type="InterPro" id="IPR001387">
    <property type="entry name" value="Cro/C1-type_HTH"/>
</dbReference>
<accession>A8YBH1</accession>
<dbReference type="EMBL" id="AM778902">
    <property type="protein sequence ID" value="CAO86532.1"/>
    <property type="molecule type" value="Genomic_DNA"/>
</dbReference>
<dbReference type="RefSeq" id="WP_432806110.1">
    <property type="nucleotide sequence ID" value="NZ_PV068374.1"/>
</dbReference>
<dbReference type="GO" id="GO:0003677">
    <property type="term" value="F:DNA binding"/>
    <property type="evidence" value="ECO:0007669"/>
    <property type="project" value="InterPro"/>
</dbReference>
<gene>
    <name evidence="1" type="ORF">IPF_4438</name>
</gene>
<proteinExistence type="predicted"/>
<reference evidence="1" key="1">
    <citation type="submission" date="2007-08" db="EMBL/GenBank/DDBJ databases">
        <authorList>
            <person name="Frangeul L."/>
        </authorList>
    </citation>
    <scope>NUCLEOTIDE SEQUENCE</scope>
    <source>
        <strain evidence="1">PCC 7806</strain>
    </source>
</reference>
<evidence type="ECO:0000313" key="1">
    <source>
        <dbReference type="EMBL" id="CAO86532.1"/>
    </source>
</evidence>